<organism evidence="1 2">
    <name type="scientific">Lagenidium giganteum</name>
    <dbReference type="NCBI Taxonomy" id="4803"/>
    <lineage>
        <taxon>Eukaryota</taxon>
        <taxon>Sar</taxon>
        <taxon>Stramenopiles</taxon>
        <taxon>Oomycota</taxon>
        <taxon>Peronosporomycetes</taxon>
        <taxon>Pythiales</taxon>
        <taxon>Pythiaceae</taxon>
    </lineage>
</organism>
<keyword evidence="2" id="KW-1185">Reference proteome</keyword>
<accession>A0AAV2Z539</accession>
<comment type="caution">
    <text evidence="1">The sequence shown here is derived from an EMBL/GenBank/DDBJ whole genome shotgun (WGS) entry which is preliminary data.</text>
</comment>
<name>A0AAV2Z539_9STRA</name>
<dbReference type="EMBL" id="DAKRPA010000058">
    <property type="protein sequence ID" value="DBA00805.1"/>
    <property type="molecule type" value="Genomic_DNA"/>
</dbReference>
<dbReference type="AlphaFoldDB" id="A0AAV2Z539"/>
<reference evidence="1" key="2">
    <citation type="journal article" date="2023" name="Microbiol Resour">
        <title>Decontamination and Annotation of the Draft Genome Sequence of the Oomycete Lagenidium giganteum ARSEF 373.</title>
        <authorList>
            <person name="Morgan W.R."/>
            <person name="Tartar A."/>
        </authorList>
    </citation>
    <scope>NUCLEOTIDE SEQUENCE</scope>
    <source>
        <strain evidence="1">ARSEF 373</strain>
    </source>
</reference>
<evidence type="ECO:0000313" key="2">
    <source>
        <dbReference type="Proteomes" id="UP001146120"/>
    </source>
</evidence>
<proteinExistence type="predicted"/>
<dbReference type="Proteomes" id="UP001146120">
    <property type="component" value="Unassembled WGS sequence"/>
</dbReference>
<reference evidence="1" key="1">
    <citation type="submission" date="2022-11" db="EMBL/GenBank/DDBJ databases">
        <authorList>
            <person name="Morgan W.R."/>
            <person name="Tartar A."/>
        </authorList>
    </citation>
    <scope>NUCLEOTIDE SEQUENCE</scope>
    <source>
        <strain evidence="1">ARSEF 373</strain>
    </source>
</reference>
<gene>
    <name evidence="1" type="ORF">N0F65_004710</name>
</gene>
<evidence type="ECO:0000313" key="1">
    <source>
        <dbReference type="EMBL" id="DBA00805.1"/>
    </source>
</evidence>
<sequence>MEANVSMVEHLDKFGELRAAMETVREAIGEAR</sequence>
<protein>
    <submittedName>
        <fullName evidence="1">Uncharacterized protein</fullName>
    </submittedName>
</protein>